<organism evidence="3 4">
    <name type="scientific">Nocardioides simplex</name>
    <name type="common">Arthrobacter simplex</name>
    <dbReference type="NCBI Taxonomy" id="2045"/>
    <lineage>
        <taxon>Bacteria</taxon>
        <taxon>Bacillati</taxon>
        <taxon>Actinomycetota</taxon>
        <taxon>Actinomycetes</taxon>
        <taxon>Propionibacteriales</taxon>
        <taxon>Nocardioidaceae</taxon>
        <taxon>Pimelobacter</taxon>
    </lineage>
</organism>
<dbReference type="EMBL" id="WBVM01000002">
    <property type="protein sequence ID" value="KAB2809515.1"/>
    <property type="molecule type" value="Genomic_DNA"/>
</dbReference>
<dbReference type="Proteomes" id="UP000449906">
    <property type="component" value="Unassembled WGS sequence"/>
</dbReference>
<accession>A0A7J5DW83</accession>
<feature type="transmembrane region" description="Helical" evidence="1">
    <location>
        <begin position="169"/>
        <end position="190"/>
    </location>
</feature>
<comment type="caution">
    <text evidence="3">The sequence shown here is derived from an EMBL/GenBank/DDBJ whole genome shotgun (WGS) entry which is preliminary data.</text>
</comment>
<feature type="transmembrane region" description="Helical" evidence="1">
    <location>
        <begin position="12"/>
        <end position="32"/>
    </location>
</feature>
<sequence>MLPDVPPARTAPTGLGLATVVVAGAVALVQVVRALAALEARRVRDAAVEVGADPALLTTTYDVVSHVSAPLLVIAWVVGCLWLQRARDNAELISPGVRQRRQAGWVWLGWFIPFANVWVPYQVVGDVQRASVPAERRVGLGWWWAAWLLFLVLPLPLESGDWTADADLADLLPAFEGLAAVAAVAAAVLWGRVVLRVTLAQETALPAGA</sequence>
<reference evidence="3 4" key="1">
    <citation type="submission" date="2019-09" db="EMBL/GenBank/DDBJ databases">
        <title>Pimelobacter sp. isolated from Paulinella.</title>
        <authorList>
            <person name="Jeong S.E."/>
        </authorList>
    </citation>
    <scope>NUCLEOTIDE SEQUENCE [LARGE SCALE GENOMIC DNA]</scope>
    <source>
        <strain evidence="3 4">Pch-N</strain>
    </source>
</reference>
<name>A0A7J5DW83_NOCSI</name>
<feature type="transmembrane region" description="Helical" evidence="1">
    <location>
        <begin position="63"/>
        <end position="83"/>
    </location>
</feature>
<evidence type="ECO:0000259" key="2">
    <source>
        <dbReference type="Pfam" id="PF14219"/>
    </source>
</evidence>
<evidence type="ECO:0000256" key="1">
    <source>
        <dbReference type="SAM" id="Phobius"/>
    </source>
</evidence>
<keyword evidence="1" id="KW-0812">Transmembrane</keyword>
<keyword evidence="1" id="KW-0472">Membrane</keyword>
<feature type="domain" description="DUF4328" evidence="2">
    <location>
        <begin position="63"/>
        <end position="198"/>
    </location>
</feature>
<proteinExistence type="predicted"/>
<evidence type="ECO:0000313" key="4">
    <source>
        <dbReference type="Proteomes" id="UP000449906"/>
    </source>
</evidence>
<keyword evidence="1" id="KW-1133">Transmembrane helix</keyword>
<feature type="transmembrane region" description="Helical" evidence="1">
    <location>
        <begin position="104"/>
        <end position="121"/>
    </location>
</feature>
<gene>
    <name evidence="3" type="ORF">F9L07_21110</name>
</gene>
<dbReference type="AlphaFoldDB" id="A0A7J5DW83"/>
<evidence type="ECO:0000313" key="3">
    <source>
        <dbReference type="EMBL" id="KAB2809515.1"/>
    </source>
</evidence>
<dbReference type="Pfam" id="PF14219">
    <property type="entry name" value="DUF4328"/>
    <property type="match status" value="1"/>
</dbReference>
<dbReference type="RefSeq" id="WP_151581693.1">
    <property type="nucleotide sequence ID" value="NZ_WBVM01000002.1"/>
</dbReference>
<feature type="transmembrane region" description="Helical" evidence="1">
    <location>
        <begin position="141"/>
        <end position="157"/>
    </location>
</feature>
<protein>
    <submittedName>
        <fullName evidence="3">DUF4328 domain-containing protein</fullName>
    </submittedName>
</protein>
<dbReference type="InterPro" id="IPR025565">
    <property type="entry name" value="DUF4328"/>
</dbReference>